<keyword evidence="3" id="KW-1185">Reference proteome</keyword>
<evidence type="ECO:0000313" key="3">
    <source>
        <dbReference type="Proteomes" id="UP000026915"/>
    </source>
</evidence>
<dbReference type="PANTHER" id="PTHR34115:SF13">
    <property type="entry name" value="RPB1A"/>
    <property type="match status" value="1"/>
</dbReference>
<organism evidence="2 3">
    <name type="scientific">Theobroma cacao</name>
    <name type="common">Cacao</name>
    <name type="synonym">Cocoa</name>
    <dbReference type="NCBI Taxonomy" id="3641"/>
    <lineage>
        <taxon>Eukaryota</taxon>
        <taxon>Viridiplantae</taxon>
        <taxon>Streptophyta</taxon>
        <taxon>Embryophyta</taxon>
        <taxon>Tracheophyta</taxon>
        <taxon>Spermatophyta</taxon>
        <taxon>Magnoliopsida</taxon>
        <taxon>eudicotyledons</taxon>
        <taxon>Gunneridae</taxon>
        <taxon>Pentapetalae</taxon>
        <taxon>rosids</taxon>
        <taxon>malvids</taxon>
        <taxon>Malvales</taxon>
        <taxon>Malvaceae</taxon>
        <taxon>Byttnerioideae</taxon>
        <taxon>Theobroma</taxon>
    </lineage>
</organism>
<dbReference type="EMBL" id="CM001885">
    <property type="protein sequence ID" value="EOY12313.1"/>
    <property type="molecule type" value="Genomic_DNA"/>
</dbReference>
<accession>A0A061F610</accession>
<dbReference type="HOGENOM" id="CLU_1621944_0_0_1"/>
<keyword evidence="1" id="KW-0812">Transmembrane</keyword>
<keyword evidence="1" id="KW-1133">Transmembrane helix</keyword>
<keyword evidence="1" id="KW-0472">Membrane</keyword>
<dbReference type="InterPro" id="IPR053258">
    <property type="entry name" value="Ca-permeable_cation_channel"/>
</dbReference>
<evidence type="ECO:0000256" key="1">
    <source>
        <dbReference type="SAM" id="Phobius"/>
    </source>
</evidence>
<dbReference type="Gramene" id="EOY12313">
    <property type="protein sequence ID" value="EOY12313"/>
    <property type="gene ID" value="TCM_030854"/>
</dbReference>
<feature type="transmembrane region" description="Helical" evidence="1">
    <location>
        <begin position="12"/>
        <end position="33"/>
    </location>
</feature>
<feature type="transmembrane region" description="Helical" evidence="1">
    <location>
        <begin position="78"/>
        <end position="97"/>
    </location>
</feature>
<evidence type="ECO:0000313" key="2">
    <source>
        <dbReference type="EMBL" id="EOY12313.1"/>
    </source>
</evidence>
<gene>
    <name evidence="2" type="ORF">TCM_030854</name>
</gene>
<feature type="transmembrane region" description="Helical" evidence="1">
    <location>
        <begin position="45"/>
        <end position="66"/>
    </location>
</feature>
<feature type="transmembrane region" description="Helical" evidence="1">
    <location>
        <begin position="103"/>
        <end position="121"/>
    </location>
</feature>
<sequence length="164" mass="17883">MFSSDFSASGMDLMSVFSSLIGILSLLGNWVLLKYQDGSPFKDGNSINISVSIVALIVCFIAILVIYNGLHVGYHKTIINITILSGSLAIISILKILFPNLGWFFMAIWLGWFACLALDSCKELFQFFAVAAKGVSDLFNTFLGRDQVNEGNNDQSSATDHAQA</sequence>
<dbReference type="Proteomes" id="UP000026915">
    <property type="component" value="Chromosome 7"/>
</dbReference>
<dbReference type="InParanoid" id="A0A061F610"/>
<proteinExistence type="predicted"/>
<name>A0A061F610_THECC</name>
<reference evidence="2 3" key="1">
    <citation type="journal article" date="2013" name="Genome Biol.">
        <title>The genome sequence of the most widely cultivated cacao type and its use to identify candidate genes regulating pod color.</title>
        <authorList>
            <person name="Motamayor J.C."/>
            <person name="Mockaitis K."/>
            <person name="Schmutz J."/>
            <person name="Haiminen N."/>
            <person name="Iii D.L."/>
            <person name="Cornejo O."/>
            <person name="Findley S.D."/>
            <person name="Zheng P."/>
            <person name="Utro F."/>
            <person name="Royaert S."/>
            <person name="Saski C."/>
            <person name="Jenkins J."/>
            <person name="Podicheti R."/>
            <person name="Zhao M."/>
            <person name="Scheffler B.E."/>
            <person name="Stack J.C."/>
            <person name="Feltus F.A."/>
            <person name="Mustiga G.M."/>
            <person name="Amores F."/>
            <person name="Phillips W."/>
            <person name="Marelli J.P."/>
            <person name="May G.D."/>
            <person name="Shapiro H."/>
            <person name="Ma J."/>
            <person name="Bustamante C.D."/>
            <person name="Schnell R.J."/>
            <person name="Main D."/>
            <person name="Gilbert D."/>
            <person name="Parida L."/>
            <person name="Kuhn D.N."/>
        </authorList>
    </citation>
    <scope>NUCLEOTIDE SEQUENCE [LARGE SCALE GENOMIC DNA]</scope>
    <source>
        <strain evidence="3">cv. Matina 1-6</strain>
    </source>
</reference>
<dbReference type="AlphaFoldDB" id="A0A061F610"/>
<protein>
    <submittedName>
        <fullName evidence="2">Uncharacterized protein</fullName>
    </submittedName>
</protein>
<dbReference type="PANTHER" id="PTHR34115">
    <property type="entry name" value="PROTEIN, PUTATIVE-RELATED"/>
    <property type="match status" value="1"/>
</dbReference>